<dbReference type="SUPFAM" id="SSF56349">
    <property type="entry name" value="DNA breaking-rejoining enzymes"/>
    <property type="match status" value="1"/>
</dbReference>
<protein>
    <submittedName>
        <fullName evidence="4">Integrase/recombinase XerD</fullName>
    </submittedName>
</protein>
<organism evidence="4 5">
    <name type="scientific">Chitinophaga japonensis</name>
    <name type="common">Flexibacter japonensis</name>
    <dbReference type="NCBI Taxonomy" id="104662"/>
    <lineage>
        <taxon>Bacteria</taxon>
        <taxon>Pseudomonadati</taxon>
        <taxon>Bacteroidota</taxon>
        <taxon>Chitinophagia</taxon>
        <taxon>Chitinophagales</taxon>
        <taxon>Chitinophagaceae</taxon>
        <taxon>Chitinophaga</taxon>
    </lineage>
</organism>
<evidence type="ECO:0000256" key="1">
    <source>
        <dbReference type="ARBA" id="ARBA00022829"/>
    </source>
</evidence>
<dbReference type="PANTHER" id="PTHR30349">
    <property type="entry name" value="PHAGE INTEGRASE-RELATED"/>
    <property type="match status" value="1"/>
</dbReference>
<reference evidence="4 5" key="1">
    <citation type="journal article" date="2013" name="Stand. Genomic Sci.">
        <title>Genomic Encyclopedia of Type Strains, Phase I: The one thousand microbial genomes (KMG-I) project.</title>
        <authorList>
            <person name="Kyrpides N.C."/>
            <person name="Woyke T."/>
            <person name="Eisen J.A."/>
            <person name="Garrity G."/>
            <person name="Lilburn T.G."/>
            <person name="Beck B.J."/>
            <person name="Whitman W.B."/>
            <person name="Hugenholtz P."/>
            <person name="Klenk H.P."/>
        </authorList>
    </citation>
    <scope>NUCLEOTIDE SEQUENCE [LARGE SCALE GENOMIC DNA]</scope>
    <source>
        <strain evidence="4 5">DSM 13484</strain>
    </source>
</reference>
<dbReference type="AlphaFoldDB" id="A0A562SZ74"/>
<dbReference type="GO" id="GO:0007059">
    <property type="term" value="P:chromosome segregation"/>
    <property type="evidence" value="ECO:0007669"/>
    <property type="project" value="UniProtKB-KW"/>
</dbReference>
<evidence type="ECO:0000259" key="3">
    <source>
        <dbReference type="PROSITE" id="PS51898"/>
    </source>
</evidence>
<keyword evidence="1" id="KW-0159">Chromosome partition</keyword>
<evidence type="ECO:0000256" key="2">
    <source>
        <dbReference type="ARBA" id="ARBA00023172"/>
    </source>
</evidence>
<dbReference type="PROSITE" id="PS51898">
    <property type="entry name" value="TYR_RECOMBINASE"/>
    <property type="match status" value="1"/>
</dbReference>
<dbReference type="GO" id="GO:0015074">
    <property type="term" value="P:DNA integration"/>
    <property type="evidence" value="ECO:0007669"/>
    <property type="project" value="InterPro"/>
</dbReference>
<keyword evidence="5" id="KW-1185">Reference proteome</keyword>
<feature type="domain" description="Tyr recombinase" evidence="3">
    <location>
        <begin position="121"/>
        <end position="299"/>
    </location>
</feature>
<dbReference type="Proteomes" id="UP000316778">
    <property type="component" value="Unassembled WGS sequence"/>
</dbReference>
<dbReference type="Pfam" id="PF00589">
    <property type="entry name" value="Phage_integrase"/>
    <property type="match status" value="1"/>
</dbReference>
<dbReference type="GO" id="GO:0003677">
    <property type="term" value="F:DNA binding"/>
    <property type="evidence" value="ECO:0007669"/>
    <property type="project" value="InterPro"/>
</dbReference>
<dbReference type="PANTHER" id="PTHR30349:SF81">
    <property type="entry name" value="TYROSINE RECOMBINASE XERC"/>
    <property type="match status" value="1"/>
</dbReference>
<dbReference type="InterPro" id="IPR050090">
    <property type="entry name" value="Tyrosine_recombinase_XerCD"/>
</dbReference>
<dbReference type="OrthoDB" id="9801717at2"/>
<dbReference type="Gene3D" id="1.10.443.10">
    <property type="entry name" value="Intergrase catalytic core"/>
    <property type="match status" value="1"/>
</dbReference>
<dbReference type="EMBL" id="VLLG01000004">
    <property type="protein sequence ID" value="TWI86597.1"/>
    <property type="molecule type" value="Genomic_DNA"/>
</dbReference>
<dbReference type="GO" id="GO:0006310">
    <property type="term" value="P:DNA recombination"/>
    <property type="evidence" value="ECO:0007669"/>
    <property type="project" value="UniProtKB-KW"/>
</dbReference>
<proteinExistence type="predicted"/>
<dbReference type="InterPro" id="IPR013762">
    <property type="entry name" value="Integrase-like_cat_sf"/>
</dbReference>
<accession>A0A562SZ74</accession>
<sequence>MEPVYLLQSNEHVLLCAGFKQWLQTLGYADSSVYSLPKHAQEFLHYQEQQGKHSLQQLVAGDAVAFIEVLKTRTGIRSRRGHSNNHINKYIQALQLFSSYVRQTGKSGIGFTLKRLEEDRNTPVWLTVGEVQALYGATDDSVLGIRAPAMLAVYYGCGLRLNEGASLEVKDVLRERGLLYVRKGKGYKERYVPISGLSGELLALYIDYARPQLLQKATEKLFIGANKGVALLDQSLYVRIKQLEKKARIRKNIGTHTLRHSIATHLLQSGMELEQIQEFLGHAVLDSTQIYTHLVNDVL</sequence>
<evidence type="ECO:0000313" key="4">
    <source>
        <dbReference type="EMBL" id="TWI86597.1"/>
    </source>
</evidence>
<evidence type="ECO:0000313" key="5">
    <source>
        <dbReference type="Proteomes" id="UP000316778"/>
    </source>
</evidence>
<dbReference type="InterPro" id="IPR002104">
    <property type="entry name" value="Integrase_catalytic"/>
</dbReference>
<keyword evidence="2" id="KW-0233">DNA recombination</keyword>
<name>A0A562SZ74_CHIJA</name>
<gene>
    <name evidence="4" type="ORF">LX66_3857</name>
</gene>
<comment type="caution">
    <text evidence="4">The sequence shown here is derived from an EMBL/GenBank/DDBJ whole genome shotgun (WGS) entry which is preliminary data.</text>
</comment>
<dbReference type="InterPro" id="IPR011010">
    <property type="entry name" value="DNA_brk_join_enz"/>
</dbReference>
<dbReference type="RefSeq" id="WP_145716528.1">
    <property type="nucleotide sequence ID" value="NZ_BAAAFY010000005.1"/>
</dbReference>